<dbReference type="AlphaFoldDB" id="A0A059G6Z8"/>
<comment type="caution">
    <text evidence="2">The sequence shown here is derived from an EMBL/GenBank/DDBJ whole genome shotgun (WGS) entry which is preliminary data.</text>
</comment>
<dbReference type="GO" id="GO:0032259">
    <property type="term" value="P:methylation"/>
    <property type="evidence" value="ECO:0007669"/>
    <property type="project" value="UniProtKB-KW"/>
</dbReference>
<keyword evidence="2" id="KW-0489">Methyltransferase</keyword>
<dbReference type="InterPro" id="IPR052514">
    <property type="entry name" value="SAM-dependent_MTase"/>
</dbReference>
<feature type="domain" description="Methyltransferase FkbM" evidence="1">
    <location>
        <begin position="54"/>
        <end position="224"/>
    </location>
</feature>
<keyword evidence="2" id="KW-0808">Transferase</keyword>
<dbReference type="GO" id="GO:0008168">
    <property type="term" value="F:methyltransferase activity"/>
    <property type="evidence" value="ECO:0007669"/>
    <property type="project" value="UniProtKB-KW"/>
</dbReference>
<reference evidence="2 3" key="1">
    <citation type="journal article" date="2014" name="Antonie Van Leeuwenhoek">
        <title>Hyphomonas beringensis sp. nov. and Hyphomonas chukchiensis sp. nov., isolated from surface seawater of the Bering Sea and Chukchi Sea.</title>
        <authorList>
            <person name="Li C."/>
            <person name="Lai Q."/>
            <person name="Li G."/>
            <person name="Dong C."/>
            <person name="Wang J."/>
            <person name="Liao Y."/>
            <person name="Shao Z."/>
        </authorList>
    </citation>
    <scope>NUCLEOTIDE SEQUENCE [LARGE SCALE GENOMIC DNA]</scope>
    <source>
        <strain evidence="2 3">SCH89</strain>
    </source>
</reference>
<name>A0A059G6Z8_9PROT</name>
<sequence length="256" mass="27442">MITPSNALLLGYRKTALEKLFKATFMRSRAEMNDGACELGMLQCLIPPGSTTIDIGANVGDFSRRLSQLSKGGLVIAVEPQSMPRSVLTMAGFFKKASNILVVPVALGDTHGLAVLSVPIKAKGNVGIGLAHIGDAADFAGRFDVKKELVSLTTLDALMARIVAGPVSFIKIDVEGGELAVLRGAAATIDAYRPSILCEIDDREARFGATRTELVTFLTDRDYIPRRISDLAELAPDQIEKNTVFVPRETVIPARS</sequence>
<dbReference type="Proteomes" id="UP000024942">
    <property type="component" value="Unassembled WGS sequence"/>
</dbReference>
<proteinExistence type="predicted"/>
<evidence type="ECO:0000313" key="2">
    <source>
        <dbReference type="EMBL" id="KDA02489.1"/>
    </source>
</evidence>
<dbReference type="EMBL" id="ARYL01000013">
    <property type="protein sequence ID" value="KDA02489.1"/>
    <property type="molecule type" value="Genomic_DNA"/>
</dbReference>
<dbReference type="Gene3D" id="3.40.50.150">
    <property type="entry name" value="Vaccinia Virus protein VP39"/>
    <property type="match status" value="1"/>
</dbReference>
<dbReference type="OrthoDB" id="9814604at2"/>
<accession>A0A059G6Z8</accession>
<dbReference type="InterPro" id="IPR006342">
    <property type="entry name" value="FkbM_mtfrase"/>
</dbReference>
<evidence type="ECO:0000313" key="3">
    <source>
        <dbReference type="Proteomes" id="UP000024942"/>
    </source>
</evidence>
<dbReference type="RefSeq" id="WP_035537986.1">
    <property type="nucleotide sequence ID" value="NZ_ARYL01000013.1"/>
</dbReference>
<dbReference type="eggNOG" id="COG2242">
    <property type="taxonomic scope" value="Bacteria"/>
</dbReference>
<dbReference type="PATRIC" id="fig|1280953.3.peg.1963"/>
<dbReference type="STRING" id="1280953.HOC_09724"/>
<evidence type="ECO:0000259" key="1">
    <source>
        <dbReference type="Pfam" id="PF05050"/>
    </source>
</evidence>
<protein>
    <submittedName>
        <fullName evidence="2">FkbM family methyltransferase</fullName>
    </submittedName>
</protein>
<keyword evidence="3" id="KW-1185">Reference proteome</keyword>
<gene>
    <name evidence="2" type="ORF">HOC_09724</name>
</gene>
<dbReference type="SUPFAM" id="SSF53335">
    <property type="entry name" value="S-adenosyl-L-methionine-dependent methyltransferases"/>
    <property type="match status" value="1"/>
</dbReference>
<dbReference type="PANTHER" id="PTHR34203:SF15">
    <property type="entry name" value="SLL1173 PROTEIN"/>
    <property type="match status" value="1"/>
</dbReference>
<dbReference type="InterPro" id="IPR029063">
    <property type="entry name" value="SAM-dependent_MTases_sf"/>
</dbReference>
<dbReference type="PANTHER" id="PTHR34203">
    <property type="entry name" value="METHYLTRANSFERASE, FKBM FAMILY PROTEIN"/>
    <property type="match status" value="1"/>
</dbReference>
<dbReference type="Pfam" id="PF05050">
    <property type="entry name" value="Methyltransf_21"/>
    <property type="match status" value="1"/>
</dbReference>
<organism evidence="2 3">
    <name type="scientific">Hyphomonas oceanitis SCH89</name>
    <dbReference type="NCBI Taxonomy" id="1280953"/>
    <lineage>
        <taxon>Bacteria</taxon>
        <taxon>Pseudomonadati</taxon>
        <taxon>Pseudomonadota</taxon>
        <taxon>Alphaproteobacteria</taxon>
        <taxon>Hyphomonadales</taxon>
        <taxon>Hyphomonadaceae</taxon>
        <taxon>Hyphomonas</taxon>
    </lineage>
</organism>
<dbReference type="NCBIfam" id="TIGR01444">
    <property type="entry name" value="fkbM_fam"/>
    <property type="match status" value="1"/>
</dbReference>